<protein>
    <submittedName>
        <fullName evidence="2">Uncharacterized protein</fullName>
    </submittedName>
</protein>
<dbReference type="EMBL" id="KY555146">
    <property type="protein sequence ID" value="ARB15160.1"/>
    <property type="molecule type" value="Genomic_DNA"/>
</dbReference>
<keyword evidence="1" id="KW-1133">Transmembrane helix</keyword>
<evidence type="ECO:0000256" key="1">
    <source>
        <dbReference type="SAM" id="Phobius"/>
    </source>
</evidence>
<dbReference type="Proteomes" id="UP000222485">
    <property type="component" value="Genome"/>
</dbReference>
<sequence>MIKITRRMTWADAGRCSKTDWTAWLIPAGPLIAALPFAALTGACLSIKDPTHTNLAIALLPGAAMLFNGWMATFAFDQFLRGRAGEEVR</sequence>
<keyword evidence="1" id="KW-0812">Transmembrane</keyword>
<evidence type="ECO:0000313" key="2">
    <source>
        <dbReference type="EMBL" id="ARB15160.1"/>
    </source>
</evidence>
<keyword evidence="1" id="KW-0472">Membrane</keyword>
<organism evidence="2 3">
    <name type="scientific">Caulobacter phage Ccr32</name>
    <dbReference type="NCBI Taxonomy" id="1959738"/>
    <lineage>
        <taxon>Viruses</taxon>
        <taxon>Duplodnaviria</taxon>
        <taxon>Heunggongvirae</taxon>
        <taxon>Uroviricota</taxon>
        <taxon>Caudoviricetes</taxon>
        <taxon>Jeanschmidtviridae</taxon>
        <taxon>Shapirovirus</taxon>
        <taxon>Shapirovirus cbk</taxon>
    </lineage>
</organism>
<feature type="transmembrane region" description="Helical" evidence="1">
    <location>
        <begin position="21"/>
        <end position="43"/>
    </location>
</feature>
<accession>A0A1V0EE18</accession>
<gene>
    <name evidence="2" type="ORF">Ccr32_gp242</name>
</gene>
<feature type="transmembrane region" description="Helical" evidence="1">
    <location>
        <begin position="55"/>
        <end position="76"/>
    </location>
</feature>
<evidence type="ECO:0000313" key="3">
    <source>
        <dbReference type="Proteomes" id="UP000222485"/>
    </source>
</evidence>
<reference evidence="3" key="1">
    <citation type="journal article" date="2017" name="Curr. Microbiol.">
        <title>Genomic Diversity of Type B3 Bacteriophages of Caulobacter crescentus.</title>
        <authorList>
            <person name="Ash K.T."/>
            <person name="Drake K.M."/>
            <person name="Gibbs W.S."/>
            <person name="Ely B."/>
        </authorList>
    </citation>
    <scope>NUCLEOTIDE SEQUENCE [LARGE SCALE GENOMIC DNA]</scope>
</reference>
<proteinExistence type="predicted"/>
<name>A0A1V0EE18_9CAUD</name>